<dbReference type="EMBL" id="AFYH01206576">
    <property type="status" value="NOT_ANNOTATED_CDS"/>
    <property type="molecule type" value="Genomic_DNA"/>
</dbReference>
<reference evidence="19" key="1">
    <citation type="submission" date="2011-08" db="EMBL/GenBank/DDBJ databases">
        <title>The draft genome of Latimeria chalumnae.</title>
        <authorList>
            <person name="Di Palma F."/>
            <person name="Alfoldi J."/>
            <person name="Johnson J."/>
            <person name="Berlin A."/>
            <person name="Gnerre S."/>
            <person name="Jaffe D."/>
            <person name="MacCallum I."/>
            <person name="Young S."/>
            <person name="Walker B.J."/>
            <person name="Lander E."/>
            <person name="Lindblad-Toh K."/>
        </authorList>
    </citation>
    <scope>NUCLEOTIDE SEQUENCE [LARGE SCALE GENOMIC DNA]</scope>
    <source>
        <strain evidence="19">Wild caught</strain>
    </source>
</reference>
<evidence type="ECO:0000256" key="9">
    <source>
        <dbReference type="ARBA" id="ARBA00022989"/>
    </source>
</evidence>
<evidence type="ECO:0000256" key="11">
    <source>
        <dbReference type="ARBA" id="ARBA00023065"/>
    </source>
</evidence>
<keyword evidence="12 16" id="KW-0472">Membrane</keyword>
<evidence type="ECO:0000256" key="13">
    <source>
        <dbReference type="ARBA" id="ARBA00023303"/>
    </source>
</evidence>
<proteinExistence type="predicted"/>
<evidence type="ECO:0000259" key="17">
    <source>
        <dbReference type="Pfam" id="PF00520"/>
    </source>
</evidence>
<dbReference type="Proteomes" id="UP000008672">
    <property type="component" value="Unassembled WGS sequence"/>
</dbReference>
<keyword evidence="5" id="KW-0107">Calcium channel</keyword>
<dbReference type="HOGENOM" id="CLU_018560_0_0_1"/>
<dbReference type="InterPro" id="IPR005821">
    <property type="entry name" value="Ion_trans_dom"/>
</dbReference>
<dbReference type="EMBL" id="AFYH01206578">
    <property type="status" value="NOT_ANNOTATED_CDS"/>
    <property type="molecule type" value="Genomic_DNA"/>
</dbReference>
<evidence type="ECO:0000256" key="7">
    <source>
        <dbReference type="ARBA" id="ARBA00022737"/>
    </source>
</evidence>
<dbReference type="PROSITE" id="PS50297">
    <property type="entry name" value="ANK_REP_REGION"/>
    <property type="match status" value="3"/>
</dbReference>
<evidence type="ECO:0000313" key="18">
    <source>
        <dbReference type="Ensembl" id="ENSLACP00000002904.1"/>
    </source>
</evidence>
<dbReference type="SMART" id="SM00248">
    <property type="entry name" value="ANK"/>
    <property type="match status" value="4"/>
</dbReference>
<keyword evidence="9 16" id="KW-1133">Transmembrane helix</keyword>
<feature type="transmembrane region" description="Helical" evidence="16">
    <location>
        <begin position="402"/>
        <end position="424"/>
    </location>
</feature>
<dbReference type="InParanoid" id="H2ZZT3"/>
<feature type="repeat" description="ANK" evidence="15">
    <location>
        <begin position="21"/>
        <end position="53"/>
    </location>
</feature>
<dbReference type="Gene3D" id="1.25.40.20">
    <property type="entry name" value="Ankyrin repeat-containing domain"/>
    <property type="match status" value="2"/>
</dbReference>
<dbReference type="Pfam" id="PF00520">
    <property type="entry name" value="Ion_trans"/>
    <property type="match status" value="1"/>
</dbReference>
<evidence type="ECO:0000256" key="10">
    <source>
        <dbReference type="ARBA" id="ARBA00023043"/>
    </source>
</evidence>
<dbReference type="InterPro" id="IPR024862">
    <property type="entry name" value="TRPV"/>
</dbReference>
<evidence type="ECO:0000256" key="6">
    <source>
        <dbReference type="ARBA" id="ARBA00022692"/>
    </source>
</evidence>
<dbReference type="OMA" id="NCAPLGE"/>
<dbReference type="InterPro" id="IPR002110">
    <property type="entry name" value="Ankyrin_rpt"/>
</dbReference>
<keyword evidence="3" id="KW-1003">Cell membrane</keyword>
<protein>
    <submittedName>
        <fullName evidence="18">Si:ch73-193i2.2</fullName>
    </submittedName>
</protein>
<dbReference type="STRING" id="7897.ENSLACP00000002904"/>
<dbReference type="InterPro" id="IPR036770">
    <property type="entry name" value="Ankyrin_rpt-contain_sf"/>
</dbReference>
<dbReference type="AlphaFoldDB" id="H2ZZT3"/>
<dbReference type="PANTHER" id="PTHR10582:SF33">
    <property type="entry name" value="TRANSIENT RECEPTOR POTENTIAL CHANNEL PYREXIA"/>
    <property type="match status" value="1"/>
</dbReference>
<keyword evidence="8" id="KW-0106">Calcium</keyword>
<dbReference type="GeneTree" id="ENSGT00910000144630"/>
<evidence type="ECO:0000256" key="15">
    <source>
        <dbReference type="PROSITE-ProRule" id="PRU00023"/>
    </source>
</evidence>
<keyword evidence="4" id="KW-0109">Calcium transport</keyword>
<evidence type="ECO:0000256" key="12">
    <source>
        <dbReference type="ARBA" id="ARBA00023136"/>
    </source>
</evidence>
<evidence type="ECO:0000256" key="1">
    <source>
        <dbReference type="ARBA" id="ARBA00004651"/>
    </source>
</evidence>
<reference evidence="18" key="3">
    <citation type="submission" date="2025-09" db="UniProtKB">
        <authorList>
            <consortium name="Ensembl"/>
        </authorList>
    </citation>
    <scope>IDENTIFICATION</scope>
</reference>
<dbReference type="PANTHER" id="PTHR10582">
    <property type="entry name" value="TRANSIENT RECEPTOR POTENTIAL ION CHANNEL PROTEIN"/>
    <property type="match status" value="1"/>
</dbReference>
<evidence type="ECO:0000256" key="3">
    <source>
        <dbReference type="ARBA" id="ARBA00022475"/>
    </source>
</evidence>
<dbReference type="EMBL" id="AFYH01206577">
    <property type="status" value="NOT_ANNOTATED_CDS"/>
    <property type="molecule type" value="Genomic_DNA"/>
</dbReference>
<dbReference type="EMBL" id="AFYH01206574">
    <property type="status" value="NOT_ANNOTATED_CDS"/>
    <property type="molecule type" value="Genomic_DNA"/>
</dbReference>
<evidence type="ECO:0000256" key="4">
    <source>
        <dbReference type="ARBA" id="ARBA00022568"/>
    </source>
</evidence>
<dbReference type="SUPFAM" id="SSF48403">
    <property type="entry name" value="Ankyrin repeat"/>
    <property type="match status" value="1"/>
</dbReference>
<keyword evidence="6 16" id="KW-0812">Transmembrane</keyword>
<sequence>DLQHLEKLLVDGADVNAQDKYGQTVLHEVAQSWHVDVMRFLLERKADVNKADSYGVTPLHVAAAVDYEEMVELLIQNNASVGAKTERDQQTPLHFAAKNDAVSAVRALCKHTADLHVRDYKQRTPIHLAADLGNGCKLAYLALNQFQEKNRVTRKQYYYLNLIEPTPPLIDGKKSPARSPLEMIVHQESLDLVMHPVVLQLIEVKWMQYGKLGTWILLLLNFLFILLWTFVAISTALVRPEDSPYVFPQDWWRVFIIVLALFLTLVNVSQELREIVHSKSKLQRWKAWCRQRINADMYCSHPMWPEERNFLEEQMRSIERMTARYFHDFWNVFDWLVYLLLLVIFGIHVADIFIINTQLRLTSLRLFAVTIIFLWLRLMKHVRAFRAMGPFIVMLGKIMDDVLRFLFLYAEFYIPYACAFWIIFGGKASIPSMETVDRLLYSLYRITLVDDYEFDLMFELDPAMAYILCGTFLGLSAILCVNLLIALLSDTFQRVYDNATANAVMQQASIILLVEDSMPWLKRFYDPDYVRNYCAPMEAFYEEDIDPKDDVNGEMKNLALQIKNTCSSMLGCILSDETLV</sequence>
<comment type="catalytic activity">
    <reaction evidence="14">
        <text>Ca(2+)(in) = Ca(2+)(out)</text>
        <dbReference type="Rhea" id="RHEA:29671"/>
        <dbReference type="ChEBI" id="CHEBI:29108"/>
    </reaction>
</comment>
<dbReference type="EMBL" id="AFYH01206573">
    <property type="status" value="NOT_ANNOTATED_CDS"/>
    <property type="molecule type" value="Genomic_DNA"/>
</dbReference>
<feature type="transmembrane region" description="Helical" evidence="16">
    <location>
        <begin position="361"/>
        <end position="378"/>
    </location>
</feature>
<dbReference type="eggNOG" id="KOG0510">
    <property type="taxonomic scope" value="Eukaryota"/>
</dbReference>
<feature type="repeat" description="ANK" evidence="15">
    <location>
        <begin position="88"/>
        <end position="120"/>
    </location>
</feature>
<keyword evidence="11" id="KW-0406">Ion transport</keyword>
<accession>H2ZZT3</accession>
<evidence type="ECO:0000313" key="19">
    <source>
        <dbReference type="Proteomes" id="UP000008672"/>
    </source>
</evidence>
<keyword evidence="10 15" id="KW-0040">ANK repeat</keyword>
<feature type="transmembrane region" description="Helical" evidence="16">
    <location>
        <begin position="251"/>
        <end position="269"/>
    </location>
</feature>
<evidence type="ECO:0000256" key="8">
    <source>
        <dbReference type="ARBA" id="ARBA00022837"/>
    </source>
</evidence>
<evidence type="ECO:0000256" key="2">
    <source>
        <dbReference type="ARBA" id="ARBA00022448"/>
    </source>
</evidence>
<keyword evidence="2" id="KW-0813">Transport</keyword>
<dbReference type="GO" id="GO:0005262">
    <property type="term" value="F:calcium channel activity"/>
    <property type="evidence" value="ECO:0007669"/>
    <property type="project" value="UniProtKB-KW"/>
</dbReference>
<dbReference type="Ensembl" id="ENSLACT00000002927.1">
    <property type="protein sequence ID" value="ENSLACP00000002904.1"/>
    <property type="gene ID" value="ENSLACG00000002596.1"/>
</dbReference>
<reference evidence="18" key="2">
    <citation type="submission" date="2025-08" db="UniProtKB">
        <authorList>
            <consortium name="Ensembl"/>
        </authorList>
    </citation>
    <scope>IDENTIFICATION</scope>
</reference>
<comment type="subcellular location">
    <subcellularLocation>
        <location evidence="1">Cell membrane</location>
        <topology evidence="1">Multi-pass membrane protein</topology>
    </subcellularLocation>
</comment>
<evidence type="ECO:0000256" key="5">
    <source>
        <dbReference type="ARBA" id="ARBA00022673"/>
    </source>
</evidence>
<dbReference type="GO" id="GO:0005886">
    <property type="term" value="C:plasma membrane"/>
    <property type="evidence" value="ECO:0007669"/>
    <property type="project" value="UniProtKB-SubCell"/>
</dbReference>
<feature type="transmembrane region" description="Helical" evidence="16">
    <location>
        <begin position="463"/>
        <end position="488"/>
    </location>
</feature>
<dbReference type="EMBL" id="AFYH01206575">
    <property type="status" value="NOT_ANNOTATED_CDS"/>
    <property type="molecule type" value="Genomic_DNA"/>
</dbReference>
<feature type="domain" description="Ion transport" evidence="17">
    <location>
        <begin position="276"/>
        <end position="498"/>
    </location>
</feature>
<dbReference type="GO" id="GO:0098703">
    <property type="term" value="P:calcium ion import across plasma membrane"/>
    <property type="evidence" value="ECO:0007669"/>
    <property type="project" value="TreeGrafter"/>
</dbReference>
<evidence type="ECO:0000256" key="14">
    <source>
        <dbReference type="ARBA" id="ARBA00036634"/>
    </source>
</evidence>
<dbReference type="Gene3D" id="1.10.287.70">
    <property type="match status" value="1"/>
</dbReference>
<feature type="transmembrane region" description="Helical" evidence="16">
    <location>
        <begin position="335"/>
        <end position="355"/>
    </location>
</feature>
<feature type="transmembrane region" description="Helical" evidence="16">
    <location>
        <begin position="215"/>
        <end position="239"/>
    </location>
</feature>
<name>H2ZZT3_LATCH</name>
<keyword evidence="13" id="KW-0407">Ion channel</keyword>
<dbReference type="Pfam" id="PF12796">
    <property type="entry name" value="Ank_2"/>
    <property type="match status" value="2"/>
</dbReference>
<organism evidence="18 19">
    <name type="scientific">Latimeria chalumnae</name>
    <name type="common">Coelacanth</name>
    <dbReference type="NCBI Taxonomy" id="7897"/>
    <lineage>
        <taxon>Eukaryota</taxon>
        <taxon>Metazoa</taxon>
        <taxon>Chordata</taxon>
        <taxon>Craniata</taxon>
        <taxon>Vertebrata</taxon>
        <taxon>Euteleostomi</taxon>
        <taxon>Coelacanthiformes</taxon>
        <taxon>Coelacanthidae</taxon>
        <taxon>Latimeria</taxon>
    </lineage>
</organism>
<keyword evidence="7" id="KW-0677">Repeat</keyword>
<keyword evidence="19" id="KW-1185">Reference proteome</keyword>
<feature type="repeat" description="ANK" evidence="15">
    <location>
        <begin position="54"/>
        <end position="86"/>
    </location>
</feature>
<dbReference type="PROSITE" id="PS50088">
    <property type="entry name" value="ANK_REPEAT"/>
    <property type="match status" value="3"/>
</dbReference>
<evidence type="ECO:0000256" key="16">
    <source>
        <dbReference type="SAM" id="Phobius"/>
    </source>
</evidence>